<evidence type="ECO:0000313" key="2">
    <source>
        <dbReference type="Proteomes" id="UP000051677"/>
    </source>
</evidence>
<dbReference type="OrthoDB" id="4552463at2"/>
<proteinExistence type="predicted"/>
<comment type="caution">
    <text evidence="1">The sequence shown here is derived from an EMBL/GenBank/DDBJ whole genome shotgun (WGS) entry which is preliminary data.</text>
</comment>
<dbReference type="Proteomes" id="UP000051677">
    <property type="component" value="Unassembled WGS sequence"/>
</dbReference>
<dbReference type="AlphaFoldDB" id="A0A0Q2U7J1"/>
<gene>
    <name evidence="1" type="ORF">AO501_10525</name>
</gene>
<sequence length="178" mass="19486">MGEYFTPIFLNTAGHIVCALDPADYGSGLKLAGHTRADVPLMSAVLTLLALDGGLRLVWAGDYADPDPGHQANLYFLVEDRHFVRLNGLVADAVAPNTPLGQAAASTAAGYLCNLDKREYIAHHDLPVDHTGWRRIPLPSLTVESERTTANSQNFGTWARDRLHYRPSHPGPDWAPRH</sequence>
<accession>A0A0Q2U7J1</accession>
<protein>
    <submittedName>
        <fullName evidence="1">Uncharacterized protein</fullName>
    </submittedName>
</protein>
<dbReference type="RefSeq" id="WP_055580452.1">
    <property type="nucleotide sequence ID" value="NZ_LKTM01000348.1"/>
</dbReference>
<reference evidence="1 2" key="1">
    <citation type="submission" date="2015-10" db="EMBL/GenBank/DDBJ databases">
        <title>Mycobacterium gordonae draft genome assembly.</title>
        <authorList>
            <person name="Ustinova V."/>
            <person name="Smirnova T."/>
            <person name="Blagodatskikh K."/>
            <person name="Varlamov D."/>
            <person name="Larionova E."/>
            <person name="Chernousova L."/>
        </authorList>
    </citation>
    <scope>NUCLEOTIDE SEQUENCE [LARGE SCALE GENOMIC DNA]</scope>
    <source>
        <strain evidence="1 2">CTRI 14-8773</strain>
    </source>
</reference>
<organism evidence="1 2">
    <name type="scientific">Mycobacterium gordonae</name>
    <dbReference type="NCBI Taxonomy" id="1778"/>
    <lineage>
        <taxon>Bacteria</taxon>
        <taxon>Bacillati</taxon>
        <taxon>Actinomycetota</taxon>
        <taxon>Actinomycetes</taxon>
        <taxon>Mycobacteriales</taxon>
        <taxon>Mycobacteriaceae</taxon>
        <taxon>Mycobacterium</taxon>
    </lineage>
</organism>
<dbReference type="EMBL" id="LKTM01000348">
    <property type="protein sequence ID" value="KQH76616.1"/>
    <property type="molecule type" value="Genomic_DNA"/>
</dbReference>
<evidence type="ECO:0000313" key="1">
    <source>
        <dbReference type="EMBL" id="KQH76616.1"/>
    </source>
</evidence>
<name>A0A0Q2U7J1_MYCGO</name>